<protein>
    <recommendedName>
        <fullName evidence="4">GAF domain-containing protein</fullName>
    </recommendedName>
</protein>
<dbReference type="Proteomes" id="UP001220022">
    <property type="component" value="Unassembled WGS sequence"/>
</dbReference>
<feature type="region of interest" description="Disordered" evidence="1">
    <location>
        <begin position="14"/>
        <end position="37"/>
    </location>
</feature>
<evidence type="ECO:0000313" key="3">
    <source>
        <dbReference type="Proteomes" id="UP001220022"/>
    </source>
</evidence>
<evidence type="ECO:0008006" key="4">
    <source>
        <dbReference type="Google" id="ProtNLM"/>
    </source>
</evidence>
<dbReference type="RefSeq" id="WP_275808473.1">
    <property type="nucleotide sequence ID" value="NZ_BAAANM010000012.1"/>
</dbReference>
<name>A0ABT5YVY8_9ACTN</name>
<sequence length="180" mass="18579">MSVRAEAAAFARVEASTMGSSDHGRSSAGGHDPVPSAVPTALDAQSAMFAEALRQLVRALRATTAIGYVAVDDGRSLAAAVVAGGPLSIFATAERIAAASEPYTAAIAHRTGKQSVQTFPETIGIPSRLDVTMPFAYTAASTPVRASGRGVGVLTVIWAPPLGPRTLLPEERERRDGPPM</sequence>
<proteinExistence type="predicted"/>
<comment type="caution">
    <text evidence="2">The sequence shown here is derived from an EMBL/GenBank/DDBJ whole genome shotgun (WGS) entry which is preliminary data.</text>
</comment>
<accession>A0ABT5YVY8</accession>
<organism evidence="2 3">
    <name type="scientific">Streptantibioticus ferralitis</name>
    <dbReference type="NCBI Taxonomy" id="236510"/>
    <lineage>
        <taxon>Bacteria</taxon>
        <taxon>Bacillati</taxon>
        <taxon>Actinomycetota</taxon>
        <taxon>Actinomycetes</taxon>
        <taxon>Kitasatosporales</taxon>
        <taxon>Streptomycetaceae</taxon>
        <taxon>Streptantibioticus</taxon>
    </lineage>
</organism>
<evidence type="ECO:0000313" key="2">
    <source>
        <dbReference type="EMBL" id="MDF2255000.1"/>
    </source>
</evidence>
<gene>
    <name evidence="2" type="ORF">P2L57_04420</name>
</gene>
<dbReference type="EMBL" id="JARHTQ010000002">
    <property type="protein sequence ID" value="MDF2255000.1"/>
    <property type="molecule type" value="Genomic_DNA"/>
</dbReference>
<reference evidence="2 3" key="1">
    <citation type="submission" date="2023-03" db="EMBL/GenBank/DDBJ databases">
        <title>Draft genome sequence of type strain Streptomyces ferralitis JCM 14344.</title>
        <authorList>
            <person name="Klaysubun C."/>
            <person name="Duangmal K."/>
        </authorList>
    </citation>
    <scope>NUCLEOTIDE SEQUENCE [LARGE SCALE GENOMIC DNA]</scope>
    <source>
        <strain evidence="2 3">JCM 14344</strain>
    </source>
</reference>
<keyword evidence="3" id="KW-1185">Reference proteome</keyword>
<evidence type="ECO:0000256" key="1">
    <source>
        <dbReference type="SAM" id="MobiDB-lite"/>
    </source>
</evidence>